<reference evidence="2" key="2">
    <citation type="submission" date="2021-03" db="UniProtKB">
        <authorList>
            <consortium name="EnsemblPlants"/>
        </authorList>
    </citation>
    <scope>IDENTIFICATION</scope>
</reference>
<dbReference type="EMBL" id="UZAU01000372">
    <property type="status" value="NOT_ANNOTATED_CDS"/>
    <property type="molecule type" value="Genomic_DNA"/>
</dbReference>
<reference evidence="2" key="1">
    <citation type="submission" date="2018-11" db="EMBL/GenBank/DDBJ databases">
        <authorList>
            <person name="Grassa J C."/>
        </authorList>
    </citation>
    <scope>NUCLEOTIDE SEQUENCE [LARGE SCALE GENOMIC DNA]</scope>
</reference>
<evidence type="ECO:0000313" key="2">
    <source>
        <dbReference type="EnsemblPlants" id="cds.evm.model.04.1126"/>
    </source>
</evidence>
<feature type="region of interest" description="Disordered" evidence="1">
    <location>
        <begin position="1"/>
        <end position="58"/>
    </location>
</feature>
<sequence length="113" mass="12762">MHGGCRCKPVKRRAHAKKDKGRPSDCLSRSGQWTEGSRPEVLSRLDPSPMATPTAVSVRHEVDRRLTLRDHVMSETERRPSVSSLPHWISSQAWCSTVGWRRQLGHALFGKAH</sequence>
<proteinExistence type="predicted"/>
<keyword evidence="3" id="KW-1185">Reference proteome</keyword>
<name>A0A803PBU2_CANSA</name>
<feature type="compositionally biased region" description="Basic residues" evidence="1">
    <location>
        <begin position="8"/>
        <end position="20"/>
    </location>
</feature>
<dbReference type="Proteomes" id="UP000596661">
    <property type="component" value="Chromosome 4"/>
</dbReference>
<organism evidence="2 3">
    <name type="scientific">Cannabis sativa</name>
    <name type="common">Hemp</name>
    <name type="synonym">Marijuana</name>
    <dbReference type="NCBI Taxonomy" id="3483"/>
    <lineage>
        <taxon>Eukaryota</taxon>
        <taxon>Viridiplantae</taxon>
        <taxon>Streptophyta</taxon>
        <taxon>Embryophyta</taxon>
        <taxon>Tracheophyta</taxon>
        <taxon>Spermatophyta</taxon>
        <taxon>Magnoliopsida</taxon>
        <taxon>eudicotyledons</taxon>
        <taxon>Gunneridae</taxon>
        <taxon>Pentapetalae</taxon>
        <taxon>rosids</taxon>
        <taxon>fabids</taxon>
        <taxon>Rosales</taxon>
        <taxon>Cannabaceae</taxon>
        <taxon>Cannabis</taxon>
    </lineage>
</organism>
<dbReference type="Gramene" id="evm.model.04.1126">
    <property type="protein sequence ID" value="cds.evm.model.04.1126"/>
    <property type="gene ID" value="evm.TU.04.1126"/>
</dbReference>
<dbReference type="AlphaFoldDB" id="A0A803PBU2"/>
<evidence type="ECO:0000313" key="3">
    <source>
        <dbReference type="Proteomes" id="UP000596661"/>
    </source>
</evidence>
<accession>A0A803PBU2</accession>
<protein>
    <submittedName>
        <fullName evidence="2">Uncharacterized protein</fullName>
    </submittedName>
</protein>
<dbReference type="EnsemblPlants" id="evm.model.04.1126">
    <property type="protein sequence ID" value="cds.evm.model.04.1126"/>
    <property type="gene ID" value="evm.TU.04.1126"/>
</dbReference>
<evidence type="ECO:0000256" key="1">
    <source>
        <dbReference type="SAM" id="MobiDB-lite"/>
    </source>
</evidence>